<reference evidence="4 5" key="1">
    <citation type="journal article" date="2014" name="Nat. Genet.">
        <title>Genome and transcriptome of the porcine whipworm Trichuris suis.</title>
        <authorList>
            <person name="Jex A.R."/>
            <person name="Nejsum P."/>
            <person name="Schwarz E.M."/>
            <person name="Hu L."/>
            <person name="Young N.D."/>
            <person name="Hall R.S."/>
            <person name="Korhonen P.K."/>
            <person name="Liao S."/>
            <person name="Thamsborg S."/>
            <person name="Xia J."/>
            <person name="Xu P."/>
            <person name="Wang S."/>
            <person name="Scheerlinck J.P."/>
            <person name="Hofmann A."/>
            <person name="Sternberg P.W."/>
            <person name="Wang J."/>
            <person name="Gasser R.B."/>
        </authorList>
    </citation>
    <scope>NUCLEOTIDE SEQUENCE [LARGE SCALE GENOMIC DNA]</scope>
    <source>
        <strain evidence="4">DCEP-RM93F</strain>
        <strain evidence="3">DCEP-RM93M</strain>
    </source>
</reference>
<dbReference type="CDD" id="cd06223">
    <property type="entry name" value="PRTases_typeI"/>
    <property type="match status" value="1"/>
</dbReference>
<name>A0A085NNC2_9BILA</name>
<evidence type="ECO:0000259" key="2">
    <source>
        <dbReference type="Pfam" id="PF00156"/>
    </source>
</evidence>
<dbReference type="GO" id="GO:0000287">
    <property type="term" value="F:magnesium ion binding"/>
    <property type="evidence" value="ECO:0007669"/>
    <property type="project" value="InterPro"/>
</dbReference>
<dbReference type="SMART" id="SM01400">
    <property type="entry name" value="Pribosyltran_N"/>
    <property type="match status" value="1"/>
</dbReference>
<evidence type="ECO:0000313" key="4">
    <source>
        <dbReference type="EMBL" id="KFD70968.1"/>
    </source>
</evidence>
<proteinExistence type="inferred from homology"/>
<dbReference type="InterPro" id="IPR000836">
    <property type="entry name" value="PRTase_dom"/>
</dbReference>
<evidence type="ECO:0000256" key="1">
    <source>
        <dbReference type="ARBA" id="ARBA00006478"/>
    </source>
</evidence>
<gene>
    <name evidence="3" type="ORF">M513_02543</name>
    <name evidence="4" type="ORF">M514_02543</name>
</gene>
<dbReference type="PANTHER" id="PTHR10210:SF45">
    <property type="entry name" value="RIBOSE-PHOSPHATE PYROPHOSPHOKINASE 3, CHLOROPLASTIC"/>
    <property type="match status" value="1"/>
</dbReference>
<accession>A0A085NNC2</accession>
<dbReference type="InterPro" id="IPR005946">
    <property type="entry name" value="Rib-P_diPkinase"/>
</dbReference>
<comment type="similarity">
    <text evidence="1">Belongs to the ribose-phosphate pyrophosphokinase family.</text>
</comment>
<dbReference type="EMBL" id="KL363193">
    <property type="protein sequence ID" value="KFD56439.1"/>
    <property type="molecule type" value="Genomic_DNA"/>
</dbReference>
<keyword evidence="5" id="KW-1185">Reference proteome</keyword>
<feature type="domain" description="Phosphoribosyltransferase" evidence="2">
    <location>
        <begin position="222"/>
        <end position="273"/>
    </location>
</feature>
<dbReference type="PANTHER" id="PTHR10210">
    <property type="entry name" value="RIBOSE-PHOSPHATE DIPHOSPHOKINASE FAMILY MEMBER"/>
    <property type="match status" value="1"/>
</dbReference>
<dbReference type="GO" id="GO:0005737">
    <property type="term" value="C:cytoplasm"/>
    <property type="evidence" value="ECO:0007669"/>
    <property type="project" value="TreeGrafter"/>
</dbReference>
<dbReference type="GO" id="GO:0002189">
    <property type="term" value="C:ribose phosphate diphosphokinase complex"/>
    <property type="evidence" value="ECO:0007669"/>
    <property type="project" value="TreeGrafter"/>
</dbReference>
<dbReference type="Proteomes" id="UP000030764">
    <property type="component" value="Unassembled WGS sequence"/>
</dbReference>
<dbReference type="InterPro" id="IPR029057">
    <property type="entry name" value="PRTase-like"/>
</dbReference>
<protein>
    <recommendedName>
        <fullName evidence="2">Phosphoribosyltransferase domain-containing protein</fullName>
    </recommendedName>
</protein>
<dbReference type="AlphaFoldDB" id="A0A085NNC2"/>
<dbReference type="GO" id="GO:0006164">
    <property type="term" value="P:purine nucleotide biosynthetic process"/>
    <property type="evidence" value="ECO:0007669"/>
    <property type="project" value="TreeGrafter"/>
</dbReference>
<dbReference type="Gene3D" id="3.40.50.2020">
    <property type="match status" value="2"/>
</dbReference>
<dbReference type="Pfam" id="PF00156">
    <property type="entry name" value="Pribosyltran"/>
    <property type="match status" value="1"/>
</dbReference>
<dbReference type="Proteomes" id="UP000030758">
    <property type="component" value="Unassembled WGS sequence"/>
</dbReference>
<evidence type="ECO:0000313" key="3">
    <source>
        <dbReference type="EMBL" id="KFD56439.1"/>
    </source>
</evidence>
<evidence type="ECO:0000313" key="5">
    <source>
        <dbReference type="Proteomes" id="UP000030764"/>
    </source>
</evidence>
<organism evidence="4">
    <name type="scientific">Trichuris suis</name>
    <name type="common">pig whipworm</name>
    <dbReference type="NCBI Taxonomy" id="68888"/>
    <lineage>
        <taxon>Eukaryota</taxon>
        <taxon>Metazoa</taxon>
        <taxon>Ecdysozoa</taxon>
        <taxon>Nematoda</taxon>
        <taxon>Enoplea</taxon>
        <taxon>Dorylaimia</taxon>
        <taxon>Trichinellida</taxon>
        <taxon>Trichuridae</taxon>
        <taxon>Trichuris</taxon>
    </lineage>
</organism>
<dbReference type="SUPFAM" id="SSF53271">
    <property type="entry name" value="PRTase-like"/>
    <property type="match status" value="2"/>
</dbReference>
<dbReference type="EMBL" id="KL367484">
    <property type="protein sequence ID" value="KFD70968.1"/>
    <property type="molecule type" value="Genomic_DNA"/>
</dbReference>
<sequence>MSSASRRPMQRSDLCIIAHASQATLARMVVKRYMDIGTKLQNGKADFYEIVSWDHFADGFPNLFIQNVHCLAGKDVIFLASFHSSPVIFEQLSLLYQLPMYAVRSLTVLLPYFPTGTMERIDVEGQIATAKSLAVMLSQIPLTACGPCYLAIFDIHSLQERFYFTSSLVPRLLSAVPYFMKLIFEKDPEAVIAFPDAGAEKRFGKMVPAGKQTIVCTKIRDGDSRQVKIKEGNPKDKHVVIVDDLVQSGGTLLEAGKVLQSNGAIRLSCFVTHAVFPQESWKKFLPSKNGTSLFDDIWITDSLPHAREICKHKPFNLLSLDSMIAEFLIDFPL</sequence>
<dbReference type="GO" id="GO:0006015">
    <property type="term" value="P:5-phosphoribose 1-diphosphate biosynthetic process"/>
    <property type="evidence" value="ECO:0007669"/>
    <property type="project" value="TreeGrafter"/>
</dbReference>